<reference evidence="1" key="1">
    <citation type="journal article" date="2023" name="G3 (Bethesda)">
        <title>A reference genome for the long-term kleptoplast-retaining sea slug Elysia crispata morphotype clarki.</title>
        <authorList>
            <person name="Eastman K.E."/>
            <person name="Pendleton A.L."/>
            <person name="Shaikh M.A."/>
            <person name="Suttiyut T."/>
            <person name="Ogas R."/>
            <person name="Tomko P."/>
            <person name="Gavelis G."/>
            <person name="Widhalm J.R."/>
            <person name="Wisecaver J.H."/>
        </authorList>
    </citation>
    <scope>NUCLEOTIDE SEQUENCE</scope>
    <source>
        <strain evidence="1">ECLA1</strain>
    </source>
</reference>
<dbReference type="EMBL" id="JAWDGP010004582">
    <property type="protein sequence ID" value="KAK3763246.1"/>
    <property type="molecule type" value="Genomic_DNA"/>
</dbReference>
<comment type="caution">
    <text evidence="1">The sequence shown here is derived from an EMBL/GenBank/DDBJ whole genome shotgun (WGS) entry which is preliminary data.</text>
</comment>
<dbReference type="SUPFAM" id="SSF57184">
    <property type="entry name" value="Growth factor receptor domain"/>
    <property type="match status" value="1"/>
</dbReference>
<dbReference type="Proteomes" id="UP001283361">
    <property type="component" value="Unassembled WGS sequence"/>
</dbReference>
<keyword evidence="2" id="KW-1185">Reference proteome</keyword>
<accession>A0AAE1DAE7</accession>
<name>A0AAE1DAE7_9GAST</name>
<gene>
    <name evidence="1" type="ORF">RRG08_013977</name>
</gene>
<evidence type="ECO:0000313" key="1">
    <source>
        <dbReference type="EMBL" id="KAK3763246.1"/>
    </source>
</evidence>
<proteinExistence type="predicted"/>
<dbReference type="AlphaFoldDB" id="A0AAE1DAE7"/>
<sequence>MYSCDSLQTTLICNSATTRHPPVTRDFVPYIQLIPSLMLTPSFITSALTPGLPSIVLLTCKARQLLAGEKQRSPLFGQKTRAITKERPVFASSHSPPTVHIQPIMRTTLYLISALVAASISLSASSPLLVGPCTNCVHNSRCVDNQCVCEDGFSGDGNFLCHKPEDVHVCKIMSDPTMQTFAGENLLLETFGSLKFAELSTGRRTGSTESGVCRFSSTAFTERILGKIFTKGVTFELIQEDLMGREVYVEFAVKAEVVEGQYRYAVKSRQSKDAELEHQTYISPEAGPRNAQTITIPRDNCDIIFRLFQGNVLSVNLACCGIRVGLRPFHPVYQESIPGLWVMVKKIFHPRFPFWEPGQQPLCLNADPTIYNIKDVVDETGLSDTRSAMSYQALTNPGRHFDTTPDDQRHLAEVLKDCPAERLQMFYDEAGFVLDSPLFINCISGHSQGQDNIVGLLLHTARYFCYGWRWACRCAKQMVLDRCDRVLSNPARFPRVAAFMRQTCEAL</sequence>
<dbReference type="InterPro" id="IPR009030">
    <property type="entry name" value="Growth_fac_rcpt_cys_sf"/>
</dbReference>
<evidence type="ECO:0000313" key="2">
    <source>
        <dbReference type="Proteomes" id="UP001283361"/>
    </source>
</evidence>
<organism evidence="1 2">
    <name type="scientific">Elysia crispata</name>
    <name type="common">lettuce slug</name>
    <dbReference type="NCBI Taxonomy" id="231223"/>
    <lineage>
        <taxon>Eukaryota</taxon>
        <taxon>Metazoa</taxon>
        <taxon>Spiralia</taxon>
        <taxon>Lophotrochozoa</taxon>
        <taxon>Mollusca</taxon>
        <taxon>Gastropoda</taxon>
        <taxon>Heterobranchia</taxon>
        <taxon>Euthyneura</taxon>
        <taxon>Panpulmonata</taxon>
        <taxon>Sacoglossa</taxon>
        <taxon>Placobranchoidea</taxon>
        <taxon>Plakobranchidae</taxon>
        <taxon>Elysia</taxon>
    </lineage>
</organism>
<protein>
    <submittedName>
        <fullName evidence="1">Uncharacterized protein</fullName>
    </submittedName>
</protein>